<dbReference type="EMBL" id="JAWWNJ010000096">
    <property type="protein sequence ID" value="KAK6996662.1"/>
    <property type="molecule type" value="Genomic_DNA"/>
</dbReference>
<comment type="caution">
    <text evidence="2">The sequence shown here is derived from an EMBL/GenBank/DDBJ whole genome shotgun (WGS) entry which is preliminary data.</text>
</comment>
<protein>
    <submittedName>
        <fullName evidence="2">Thioredoxin-like protein</fullName>
    </submittedName>
</protein>
<dbReference type="Pfam" id="PF13409">
    <property type="entry name" value="GST_N_2"/>
    <property type="match status" value="1"/>
</dbReference>
<evidence type="ECO:0000313" key="2">
    <source>
        <dbReference type="EMBL" id="KAK6996662.1"/>
    </source>
</evidence>
<evidence type="ECO:0000313" key="3">
    <source>
        <dbReference type="Proteomes" id="UP001362999"/>
    </source>
</evidence>
<sequence>MQADNGLITLFELASNLPTPFSPRTWATRLLLNYKQLPYKTIPVHFPDIRTVLPAAGAPPTSTNPLKYTVPAIIDGDKVISDSRLIAEYLESTYTQRPIPLLGAAEQEAMQAVVTPLRPLVIPSIVNILDERDTVYFVETRRAMFGGKELHEIAPPSQRPEMMQALETALTKLSDFVGTPNQSGWVFGSNGPAYEDFELIGWFMWLKVAGPSEVWERVFTLNDGRWGALMVAAEPYMRVE</sequence>
<dbReference type="Gene3D" id="1.20.1050.10">
    <property type="match status" value="1"/>
</dbReference>
<dbReference type="Proteomes" id="UP001362999">
    <property type="component" value="Unassembled WGS sequence"/>
</dbReference>
<dbReference type="PROSITE" id="PS50404">
    <property type="entry name" value="GST_NTER"/>
    <property type="match status" value="1"/>
</dbReference>
<name>A0AAW0A0S6_9AGAR</name>
<accession>A0AAW0A0S6</accession>
<dbReference type="InterPro" id="IPR004045">
    <property type="entry name" value="Glutathione_S-Trfase_N"/>
</dbReference>
<dbReference type="SUPFAM" id="SSF52833">
    <property type="entry name" value="Thioredoxin-like"/>
    <property type="match status" value="1"/>
</dbReference>
<gene>
    <name evidence="2" type="ORF">R3P38DRAFT_3069805</name>
</gene>
<feature type="domain" description="GST N-terminal" evidence="1">
    <location>
        <begin position="12"/>
        <end position="98"/>
    </location>
</feature>
<dbReference type="AlphaFoldDB" id="A0AAW0A0S6"/>
<dbReference type="Pfam" id="PF22041">
    <property type="entry name" value="GST_C_7"/>
    <property type="match status" value="1"/>
</dbReference>
<dbReference type="InterPro" id="IPR054416">
    <property type="entry name" value="GST_UstS-like_C"/>
</dbReference>
<keyword evidence="3" id="KW-1185">Reference proteome</keyword>
<reference evidence="2 3" key="1">
    <citation type="journal article" date="2024" name="J Genomics">
        <title>Draft genome sequencing and assembly of Favolaschia claudopus CIRM-BRFM 2984 isolated from oak limbs.</title>
        <authorList>
            <person name="Navarro D."/>
            <person name="Drula E."/>
            <person name="Chaduli D."/>
            <person name="Cazenave R."/>
            <person name="Ahrendt S."/>
            <person name="Wang J."/>
            <person name="Lipzen A."/>
            <person name="Daum C."/>
            <person name="Barry K."/>
            <person name="Grigoriev I.V."/>
            <person name="Favel A."/>
            <person name="Rosso M.N."/>
            <person name="Martin F."/>
        </authorList>
    </citation>
    <scope>NUCLEOTIDE SEQUENCE [LARGE SCALE GENOMIC DNA]</scope>
    <source>
        <strain evidence="2 3">CIRM-BRFM 2984</strain>
    </source>
</reference>
<evidence type="ECO:0000259" key="1">
    <source>
        <dbReference type="PROSITE" id="PS50404"/>
    </source>
</evidence>
<dbReference type="InterPro" id="IPR036249">
    <property type="entry name" value="Thioredoxin-like_sf"/>
</dbReference>
<organism evidence="2 3">
    <name type="scientific">Favolaschia claudopus</name>
    <dbReference type="NCBI Taxonomy" id="2862362"/>
    <lineage>
        <taxon>Eukaryota</taxon>
        <taxon>Fungi</taxon>
        <taxon>Dikarya</taxon>
        <taxon>Basidiomycota</taxon>
        <taxon>Agaricomycotina</taxon>
        <taxon>Agaricomycetes</taxon>
        <taxon>Agaricomycetidae</taxon>
        <taxon>Agaricales</taxon>
        <taxon>Marasmiineae</taxon>
        <taxon>Mycenaceae</taxon>
        <taxon>Favolaschia</taxon>
    </lineage>
</organism>
<proteinExistence type="predicted"/>
<dbReference type="Gene3D" id="3.40.30.10">
    <property type="entry name" value="Glutaredoxin"/>
    <property type="match status" value="1"/>
</dbReference>